<proteinExistence type="predicted"/>
<gene>
    <name evidence="2" type="ORF">BDK51DRAFT_31520</name>
</gene>
<feature type="chain" id="PRO_5020590415" evidence="1">
    <location>
        <begin position="21"/>
        <end position="215"/>
    </location>
</feature>
<dbReference type="EMBL" id="KZ993879">
    <property type="protein sequence ID" value="RKO94499.1"/>
    <property type="molecule type" value="Genomic_DNA"/>
</dbReference>
<protein>
    <submittedName>
        <fullName evidence="2">Uncharacterized protein</fullName>
    </submittedName>
</protein>
<feature type="signal peptide" evidence="1">
    <location>
        <begin position="1"/>
        <end position="20"/>
    </location>
</feature>
<keyword evidence="1" id="KW-0732">Signal</keyword>
<reference evidence="3" key="1">
    <citation type="journal article" date="2018" name="Nat. Microbiol.">
        <title>Leveraging single-cell genomics to expand the fungal tree of life.</title>
        <authorList>
            <person name="Ahrendt S.R."/>
            <person name="Quandt C.A."/>
            <person name="Ciobanu D."/>
            <person name="Clum A."/>
            <person name="Salamov A."/>
            <person name="Andreopoulos B."/>
            <person name="Cheng J.F."/>
            <person name="Woyke T."/>
            <person name="Pelin A."/>
            <person name="Henrissat B."/>
            <person name="Reynolds N.K."/>
            <person name="Benny G.L."/>
            <person name="Smith M.E."/>
            <person name="James T.Y."/>
            <person name="Grigoriev I.V."/>
        </authorList>
    </citation>
    <scope>NUCLEOTIDE SEQUENCE [LARGE SCALE GENOMIC DNA]</scope>
</reference>
<dbReference type="Proteomes" id="UP000269721">
    <property type="component" value="Unassembled WGS sequence"/>
</dbReference>
<evidence type="ECO:0000256" key="1">
    <source>
        <dbReference type="SAM" id="SignalP"/>
    </source>
</evidence>
<name>A0A4P9WN38_9FUNG</name>
<evidence type="ECO:0000313" key="2">
    <source>
        <dbReference type="EMBL" id="RKO94499.1"/>
    </source>
</evidence>
<sequence>MNYFYSVILVIAFLSNGTAGYPTYPGVCDAYQRSLTKIASAGNMGPNVNTTLDYVMASSATEYGDTSINITIMGDGVFHGMLIYAANTVNLTTHLGTWSLTFNQTQLFQTMEKHNCSSFGNGSTIGHRSPIPKEFPVTFTWNPTPGKGNLQNPIIDSSTLSNNVSGSTAVAYSTMGSTGAIATGNTTNSTLDAFLARETMGGKIAAIFVVVVGFM</sequence>
<keyword evidence="3" id="KW-1185">Reference proteome</keyword>
<evidence type="ECO:0000313" key="3">
    <source>
        <dbReference type="Proteomes" id="UP000269721"/>
    </source>
</evidence>
<organism evidence="2 3">
    <name type="scientific">Blyttiomyces helicus</name>
    <dbReference type="NCBI Taxonomy" id="388810"/>
    <lineage>
        <taxon>Eukaryota</taxon>
        <taxon>Fungi</taxon>
        <taxon>Fungi incertae sedis</taxon>
        <taxon>Chytridiomycota</taxon>
        <taxon>Chytridiomycota incertae sedis</taxon>
        <taxon>Chytridiomycetes</taxon>
        <taxon>Chytridiomycetes incertae sedis</taxon>
        <taxon>Blyttiomyces</taxon>
    </lineage>
</organism>
<dbReference type="OrthoDB" id="2157874at2759"/>
<accession>A0A4P9WN38</accession>
<dbReference type="AlphaFoldDB" id="A0A4P9WN38"/>